<evidence type="ECO:0000259" key="1">
    <source>
        <dbReference type="Pfam" id="PF14261"/>
    </source>
</evidence>
<dbReference type="Pfam" id="PF14261">
    <property type="entry name" value="DUF4351"/>
    <property type="match status" value="1"/>
</dbReference>
<dbReference type="PANTHER" id="PTHR34613">
    <property type="entry name" value="SLL0800 PROTEIN"/>
    <property type="match status" value="1"/>
</dbReference>
<comment type="caution">
    <text evidence="2">The sequence shown here is derived from an EMBL/GenBank/DDBJ whole genome shotgun (WGS) entry which is preliminary data.</text>
</comment>
<dbReference type="RefSeq" id="WP_029630502.1">
    <property type="nucleotide sequence ID" value="NZ_JACJTA010000006.1"/>
</dbReference>
<evidence type="ECO:0000313" key="3">
    <source>
        <dbReference type="Proteomes" id="UP000660380"/>
    </source>
</evidence>
<proteinExistence type="predicted"/>
<dbReference type="InterPro" id="IPR025587">
    <property type="entry name" value="DUF4351"/>
</dbReference>
<protein>
    <submittedName>
        <fullName evidence="2">Rpn family recombination-promoting nuclease/putative transposase</fullName>
    </submittedName>
</protein>
<accession>A0ABR8GKF6</accession>
<gene>
    <name evidence="2" type="ORF">H6G81_04825</name>
</gene>
<evidence type="ECO:0000313" key="2">
    <source>
        <dbReference type="EMBL" id="MBD2603874.1"/>
    </source>
</evidence>
<feature type="domain" description="DUF4351" evidence="1">
    <location>
        <begin position="210"/>
        <end position="268"/>
    </location>
</feature>
<dbReference type="EMBL" id="JACJTA010000006">
    <property type="protein sequence ID" value="MBD2603874.1"/>
    <property type="molecule type" value="Genomic_DNA"/>
</dbReference>
<reference evidence="2 3" key="1">
    <citation type="journal article" date="2020" name="ISME J.">
        <title>Comparative genomics reveals insights into cyanobacterial evolution and habitat adaptation.</title>
        <authorList>
            <person name="Chen M.Y."/>
            <person name="Teng W.K."/>
            <person name="Zhao L."/>
            <person name="Hu C.X."/>
            <person name="Zhou Y.K."/>
            <person name="Han B.P."/>
            <person name="Song L.R."/>
            <person name="Shu W.S."/>
        </authorList>
    </citation>
    <scope>NUCLEOTIDE SEQUENCE [LARGE SCALE GENOMIC DNA]</scope>
    <source>
        <strain evidence="2 3">FACHB-248</strain>
    </source>
</reference>
<sequence>MNTDNICKLLAEEYPLEFARWLLTSQTTEAKILKTELSLEPIRADSVTFVQTQERILHIEFQTRTISKPPLPFRMLDYSVRLRRKYKFPITQVVIFLQETRDEIAFTQEYIDEITTHRYRVVRLWEENSTLFLNNPALLPLAPLTQTDSPATLLSQVGNRIARISDIDVRQNIAGCTEILAGLKFDKTLIRQFLREDVMKESVIYQDILEQGNKQGEQRLIIRQLNRRFSEINPLLIERVRGLSIEQLETLGEALLDFSEVAELEAWLNQQQV</sequence>
<dbReference type="PANTHER" id="PTHR34613:SF1">
    <property type="entry name" value="SLL6017 PROTEIN"/>
    <property type="match status" value="1"/>
</dbReference>
<name>A0ABR8GKF6_9CYAN</name>
<keyword evidence="3" id="KW-1185">Reference proteome</keyword>
<dbReference type="Proteomes" id="UP000660380">
    <property type="component" value="Unassembled WGS sequence"/>
</dbReference>
<organism evidence="2 3">
    <name type="scientific">Scytonema hofmannii FACHB-248</name>
    <dbReference type="NCBI Taxonomy" id="1842502"/>
    <lineage>
        <taxon>Bacteria</taxon>
        <taxon>Bacillati</taxon>
        <taxon>Cyanobacteriota</taxon>
        <taxon>Cyanophyceae</taxon>
        <taxon>Nostocales</taxon>
        <taxon>Scytonemataceae</taxon>
        <taxon>Scytonema</taxon>
    </lineage>
</organism>